<sequence>MAQRGDALPTQQAGASGNLKAEARNASHQQSFSSARPDSGKDDEDKRVSELERRAGPRSSRGPPSSRLPQVPNFSKTLLGTGGLPTILESKAKTASMESLRSRVDGSKVKRWEGNTRTTSPWNGIRRDWELFHERGNCIVHLYAKGHSQRGPSIRIPLDIIYNARFEFIFDTFPAQIQSTGARLLAGSARPSGTTLCDLYIPPPDHRASALNWHLATRNFFAFLMDKPLVGTCLSEALLGLRHRVELVRPNDPNNHHDLMSYFGRIGYLEFSHFPDYSLAFLHFAEQAEQYELWVDAFVHSVGMNDILAFSPEFNKISHVTKALITRAYLEMDLHLGRVTRALSNFLEEDFSPTHLGLSSGQRAHLDRFRSFLHTHYVEKFGYWPPPPGSRFSKSLYKAMYFDFRSLYDFLVDMDSSDSIVDQKPASGGICVLQNVQAFDTRHKYIPLPHPQPLLPEELNQTHRSNSQRALRSLKLESRQAKTEKYCIARDALAAATNSADEAVLYAPLVKEYKKFERDCTRQPEEKISIRDARKVRWILIYGTLQMLVSVIRSPKEVRDVDRPTYPLCCLVSRLAPWLGGSKSLNASFVESVNIHAGVSMDGFDTSLPMVHGVYPQMETPTPIQPDCEGDDYFTHTHAASIKEPPTPIQKTPSNASATPPRRNSSFKSVSSFSFSTFGSRRIGKNIKPAPAPIASPRKHQPIVIRGYGDGLSYGLEMDPNKIPIEYSAEILPEVVPAIEMLAWTPPGSSHFRERSLRRHTLPGQLIIPQYRELEEPERTPTLNCVEIDKMHSLMSSRVEEPDSVSDNSNSTPMTPTWSSRSNSTGSTSSIDQNHARKYRRASVSTGSTLSTNSTLLASPVELPIDKDGGITISRWFPVERHNLHELDVQEATVLPQSCLPIAIDEDMSGPQVYQPTGYRSNSVASNRSQLTSAYRSNSGASNSSALRQRSTSLTSSSKMNTTGSLRNRGFGSLRTSGFGALAETLETSLPGIAPGLDFTPMPLRTEVINSRHDLPSQKSSRPLSNRHRDQQYSEEQFENE</sequence>
<feature type="compositionally biased region" description="Polar residues" evidence="1">
    <location>
        <begin position="649"/>
        <end position="658"/>
    </location>
</feature>
<dbReference type="AlphaFoldDB" id="A0A8H3YU87"/>
<evidence type="ECO:0000313" key="4">
    <source>
        <dbReference type="Proteomes" id="UP000490939"/>
    </source>
</evidence>
<feature type="region of interest" description="Disordered" evidence="1">
    <location>
        <begin position="1009"/>
        <end position="1041"/>
    </location>
</feature>
<evidence type="ECO:0000313" key="3">
    <source>
        <dbReference type="EMBL" id="KAE9974035.1"/>
    </source>
</evidence>
<feature type="region of interest" description="Disordered" evidence="1">
    <location>
        <begin position="1"/>
        <end position="79"/>
    </location>
</feature>
<dbReference type="EMBL" id="WNWR01000573">
    <property type="protein sequence ID" value="KAE9974035.1"/>
    <property type="molecule type" value="Genomic_DNA"/>
</dbReference>
<accession>A0A8H3YU87</accession>
<feature type="compositionally biased region" description="Polar residues" evidence="1">
    <location>
        <begin position="26"/>
        <end position="36"/>
    </location>
</feature>
<gene>
    <name evidence="3" type="ORF">EG327_008904</name>
</gene>
<keyword evidence="4" id="KW-1185">Reference proteome</keyword>
<feature type="region of interest" description="Disordered" evidence="1">
    <location>
        <begin position="911"/>
        <end position="971"/>
    </location>
</feature>
<feature type="compositionally biased region" description="Low complexity" evidence="1">
    <location>
        <begin position="944"/>
        <end position="958"/>
    </location>
</feature>
<feature type="compositionally biased region" description="Polar residues" evidence="1">
    <location>
        <begin position="912"/>
        <end position="943"/>
    </location>
</feature>
<proteinExistence type="predicted"/>
<reference evidence="3 4" key="1">
    <citation type="submission" date="2019-07" db="EMBL/GenBank/DDBJ databases">
        <title>Venturia inaequalis Genome Resource.</title>
        <authorList>
            <person name="Lichtner F.J."/>
        </authorList>
    </citation>
    <scope>NUCLEOTIDE SEQUENCE [LARGE SCALE GENOMIC DNA]</scope>
    <source>
        <strain evidence="3 4">DMI_063113</strain>
    </source>
</reference>
<feature type="domain" description="DUF8004" evidence="2">
    <location>
        <begin position="257"/>
        <end position="348"/>
    </location>
</feature>
<dbReference type="InterPro" id="IPR058317">
    <property type="entry name" value="DUF8004"/>
</dbReference>
<feature type="compositionally biased region" description="Low complexity" evidence="1">
    <location>
        <begin position="57"/>
        <end position="69"/>
    </location>
</feature>
<feature type="compositionally biased region" description="Low complexity" evidence="1">
    <location>
        <begin position="817"/>
        <end position="830"/>
    </location>
</feature>
<organism evidence="3 4">
    <name type="scientific">Venturia inaequalis</name>
    <name type="common">Apple scab fungus</name>
    <dbReference type="NCBI Taxonomy" id="5025"/>
    <lineage>
        <taxon>Eukaryota</taxon>
        <taxon>Fungi</taxon>
        <taxon>Dikarya</taxon>
        <taxon>Ascomycota</taxon>
        <taxon>Pezizomycotina</taxon>
        <taxon>Dothideomycetes</taxon>
        <taxon>Pleosporomycetidae</taxon>
        <taxon>Venturiales</taxon>
        <taxon>Venturiaceae</taxon>
        <taxon>Venturia</taxon>
    </lineage>
</organism>
<feature type="compositionally biased region" description="Basic and acidic residues" evidence="1">
    <location>
        <begin position="38"/>
        <end position="55"/>
    </location>
</feature>
<dbReference type="PANTHER" id="PTHR39601:SF1">
    <property type="entry name" value="CHORIOGENIN HMINOR"/>
    <property type="match status" value="1"/>
</dbReference>
<dbReference type="Proteomes" id="UP000490939">
    <property type="component" value="Unassembled WGS sequence"/>
</dbReference>
<feature type="region of interest" description="Disordered" evidence="1">
    <location>
        <begin position="797"/>
        <end position="852"/>
    </location>
</feature>
<comment type="caution">
    <text evidence="3">The sequence shown here is derived from an EMBL/GenBank/DDBJ whole genome shotgun (WGS) entry which is preliminary data.</text>
</comment>
<evidence type="ECO:0000259" key="2">
    <source>
        <dbReference type="Pfam" id="PF26013"/>
    </source>
</evidence>
<feature type="compositionally biased region" description="Low complexity" evidence="1">
    <location>
        <begin position="843"/>
        <end position="852"/>
    </location>
</feature>
<feature type="compositionally biased region" description="Polar residues" evidence="1">
    <location>
        <begin position="805"/>
        <end position="816"/>
    </location>
</feature>
<dbReference type="PANTHER" id="PTHR39601">
    <property type="entry name" value="CHORIOGENIN HMINOR"/>
    <property type="match status" value="1"/>
</dbReference>
<dbReference type="Pfam" id="PF26013">
    <property type="entry name" value="DUF8004"/>
    <property type="match status" value="1"/>
</dbReference>
<evidence type="ECO:0000256" key="1">
    <source>
        <dbReference type="SAM" id="MobiDB-lite"/>
    </source>
</evidence>
<name>A0A8H3YU87_VENIN</name>
<protein>
    <recommendedName>
        <fullName evidence="2">DUF8004 domain-containing protein</fullName>
    </recommendedName>
</protein>
<feature type="region of interest" description="Disordered" evidence="1">
    <location>
        <begin position="641"/>
        <end position="669"/>
    </location>
</feature>